<dbReference type="InterPro" id="IPR029026">
    <property type="entry name" value="tRNA_m1G_MTases_N"/>
</dbReference>
<keyword evidence="3" id="KW-1185">Reference proteome</keyword>
<dbReference type="Gene3D" id="3.40.1280.10">
    <property type="match status" value="1"/>
</dbReference>
<feature type="domain" description="tRNA (guanine-N(1)-)-methyltransferase C-terminal" evidence="1">
    <location>
        <begin position="8"/>
        <end position="188"/>
    </location>
</feature>
<proteinExistence type="predicted"/>
<dbReference type="Proteomes" id="UP000830055">
    <property type="component" value="Chromosome"/>
</dbReference>
<protein>
    <recommendedName>
        <fullName evidence="1">tRNA (guanine-N(1)-)-methyltransferase C-terminal domain-containing protein</fullName>
    </recommendedName>
</protein>
<reference evidence="2 3" key="1">
    <citation type="submission" date="2022-01" db="EMBL/GenBank/DDBJ databases">
        <title>Desulfofustis limnae sp. nov., a novel mesophilic sulfate-reducing bacterium isolated from marsh soil.</title>
        <authorList>
            <person name="Watanabe M."/>
            <person name="Takahashi A."/>
            <person name="Kojima H."/>
            <person name="Fukui M."/>
        </authorList>
    </citation>
    <scope>NUCLEOTIDE SEQUENCE [LARGE SCALE GENOMIC DNA]</scope>
    <source>
        <strain evidence="2 3">PPLL</strain>
    </source>
</reference>
<accession>A0ABM7W704</accession>
<evidence type="ECO:0000259" key="1">
    <source>
        <dbReference type="Pfam" id="PF09936"/>
    </source>
</evidence>
<evidence type="ECO:0000313" key="3">
    <source>
        <dbReference type="Proteomes" id="UP000830055"/>
    </source>
</evidence>
<dbReference type="Pfam" id="PF09936">
    <property type="entry name" value="Methyltrn_RNA_4"/>
    <property type="match status" value="1"/>
</dbReference>
<gene>
    <name evidence="2" type="ORF">DPPLL_10630</name>
</gene>
<dbReference type="RefSeq" id="WP_284153773.1">
    <property type="nucleotide sequence ID" value="NZ_AP025516.1"/>
</dbReference>
<dbReference type="CDD" id="cd18085">
    <property type="entry name" value="TM1570-like"/>
    <property type="match status" value="1"/>
</dbReference>
<dbReference type="EMBL" id="AP025516">
    <property type="protein sequence ID" value="BDD86698.1"/>
    <property type="molecule type" value="Genomic_DNA"/>
</dbReference>
<evidence type="ECO:0000313" key="2">
    <source>
        <dbReference type="EMBL" id="BDD86698.1"/>
    </source>
</evidence>
<dbReference type="InterPro" id="IPR019230">
    <property type="entry name" value="RNA_MeTrfase_C_dom"/>
</dbReference>
<sequence>MSGVSGRVDIALLHHPVINKGGETIGSAVTNLDLHDLARAARTFGVGCYYLVTPYQDQHQLIGEIVDHWLAGHGATYNPARKEALGIIRPCYRLDDVVADSSARHGRRPLVVATTARLQPGAVSCRHMRQQLEEDAQPILLLFGTAHGLADEVLAQADSVLAPIRGNTEYNHLSVRSAVSIILDRLLGCE</sequence>
<name>A0ABM7W704_9BACT</name>
<organism evidence="2 3">
    <name type="scientific">Desulfofustis limnaeus</name>
    <dbReference type="NCBI Taxonomy" id="2740163"/>
    <lineage>
        <taxon>Bacteria</taxon>
        <taxon>Pseudomonadati</taxon>
        <taxon>Thermodesulfobacteriota</taxon>
        <taxon>Desulfobulbia</taxon>
        <taxon>Desulfobulbales</taxon>
        <taxon>Desulfocapsaceae</taxon>
        <taxon>Desulfofustis</taxon>
    </lineage>
</organism>